<organism evidence="1 2">
    <name type="scientific">Psilocybe cf. subviscida</name>
    <dbReference type="NCBI Taxonomy" id="2480587"/>
    <lineage>
        <taxon>Eukaryota</taxon>
        <taxon>Fungi</taxon>
        <taxon>Dikarya</taxon>
        <taxon>Basidiomycota</taxon>
        <taxon>Agaricomycotina</taxon>
        <taxon>Agaricomycetes</taxon>
        <taxon>Agaricomycetidae</taxon>
        <taxon>Agaricales</taxon>
        <taxon>Agaricineae</taxon>
        <taxon>Strophariaceae</taxon>
        <taxon>Psilocybe</taxon>
    </lineage>
</organism>
<evidence type="ECO:0000313" key="2">
    <source>
        <dbReference type="Proteomes" id="UP000567179"/>
    </source>
</evidence>
<dbReference type="AlphaFoldDB" id="A0A8H5BU17"/>
<reference evidence="1 2" key="1">
    <citation type="journal article" date="2020" name="ISME J.">
        <title>Uncovering the hidden diversity of litter-decomposition mechanisms in mushroom-forming fungi.</title>
        <authorList>
            <person name="Floudas D."/>
            <person name="Bentzer J."/>
            <person name="Ahren D."/>
            <person name="Johansson T."/>
            <person name="Persson P."/>
            <person name="Tunlid A."/>
        </authorList>
    </citation>
    <scope>NUCLEOTIDE SEQUENCE [LARGE SCALE GENOMIC DNA]</scope>
    <source>
        <strain evidence="1 2">CBS 101986</strain>
    </source>
</reference>
<evidence type="ECO:0000313" key="1">
    <source>
        <dbReference type="EMBL" id="KAF5329585.1"/>
    </source>
</evidence>
<gene>
    <name evidence="1" type="ORF">D9619_009429</name>
</gene>
<comment type="caution">
    <text evidence="1">The sequence shown here is derived from an EMBL/GenBank/DDBJ whole genome shotgun (WGS) entry which is preliminary data.</text>
</comment>
<accession>A0A8H5BU17</accession>
<proteinExistence type="predicted"/>
<dbReference type="Proteomes" id="UP000567179">
    <property type="component" value="Unassembled WGS sequence"/>
</dbReference>
<dbReference type="EMBL" id="JAACJJ010000002">
    <property type="protein sequence ID" value="KAF5329585.1"/>
    <property type="molecule type" value="Genomic_DNA"/>
</dbReference>
<evidence type="ECO:0008006" key="3">
    <source>
        <dbReference type="Google" id="ProtNLM"/>
    </source>
</evidence>
<keyword evidence="2" id="KW-1185">Reference proteome</keyword>
<name>A0A8H5BU17_9AGAR</name>
<sequence length="512" mass="57967">MIAFERKVLVGLKFQDMPGFTSSSPQAMHNAFQTDDVVREVFLHLRPPLDAPHRPSRHDRQTLYRAALVSRRFSSHAVDALWRAMYDFRPLLKLIPGIEYNTEIGVRILRPLCSEDFLAFDRYSRKIKAYHTHDDPFPISVPLIFEILHWLGRSHLLPSLSLLRIVNEITDNQYSLFCPSVRQLSIYLDQEEEALSLISHLVWATPSLMELEVEESPLVPEVLSLLGQMGSLTTLKLQNHLIVDPKSFNKNFPFAGRLRSLTVQSVSFLPSSVTQSQILMANNRGSVQFSALTHLVLSDPISVESITPIFSHSLFPCVEDLSLTLPDRVHGRNASIALFSAIFDCLFWFIEDDASSSATLLNAVLVCNKFSDPALDFMWYCMHCIKPLMKLIPSINHDAKVCGYSRNSRSAESFNASVRWVSPRPSSLDENRPFPFLSLTKLKISRPKFISPLTQLLEYDLIPNLKSLSLEGSNSTDINHYVAGITLFRVLGRKASELEDLEISSSIAWSYT</sequence>
<dbReference type="OrthoDB" id="3222238at2759"/>
<protein>
    <recommendedName>
        <fullName evidence="3">F-box domain-containing protein</fullName>
    </recommendedName>
</protein>